<gene>
    <name evidence="1" type="ORF">F6450_09105</name>
</gene>
<evidence type="ECO:0000313" key="1">
    <source>
        <dbReference type="EMBL" id="KAB1181499.1"/>
    </source>
</evidence>
<evidence type="ECO:0000313" key="2">
    <source>
        <dbReference type="Proteomes" id="UP000480943"/>
    </source>
</evidence>
<proteinExistence type="predicted"/>
<organism evidence="1 2">
    <name type="scientific">Photobacterium damselae subsp. damselae</name>
    <name type="common">Listonella damsela</name>
    <dbReference type="NCBI Taxonomy" id="85581"/>
    <lineage>
        <taxon>Bacteria</taxon>
        <taxon>Pseudomonadati</taxon>
        <taxon>Pseudomonadota</taxon>
        <taxon>Gammaproteobacteria</taxon>
        <taxon>Vibrionales</taxon>
        <taxon>Vibrionaceae</taxon>
        <taxon>Photobacterium</taxon>
    </lineage>
</organism>
<dbReference type="Proteomes" id="UP000480943">
    <property type="component" value="Unassembled WGS sequence"/>
</dbReference>
<reference evidence="1 2" key="1">
    <citation type="submission" date="2019-09" db="EMBL/GenBank/DDBJ databases">
        <title>Photobacterium damselae subsp. damselae CDC-2227-81, a human clinical isolate.</title>
        <authorList>
            <person name="Osorio C.R."/>
        </authorList>
    </citation>
    <scope>NUCLEOTIDE SEQUENCE [LARGE SCALE GENOMIC DNA]</scope>
    <source>
        <strain evidence="1 2">CDC-2227-81</strain>
    </source>
</reference>
<sequence length="128" mass="14891">MGKDLHPSILPFWERALRNHSNVASWERVPDPSDYIYRVTRVRGGDILILASDCYRYSLTDFFTRNEQIGAGAMIYMAKPESNYCLEVADACKQEHVTIGMLGEILGALNIDSHWNWESRDRKERRKR</sequence>
<dbReference type="EMBL" id="VZUQ01000053">
    <property type="protein sequence ID" value="KAB1181499.1"/>
    <property type="molecule type" value="Genomic_DNA"/>
</dbReference>
<dbReference type="AlphaFoldDB" id="A0AAD3WVZ8"/>
<name>A0AAD3WVZ8_PHODD</name>
<protein>
    <submittedName>
        <fullName evidence="1">Uncharacterized protein</fullName>
    </submittedName>
</protein>
<accession>A0AAD3WVZ8</accession>
<comment type="caution">
    <text evidence="1">The sequence shown here is derived from an EMBL/GenBank/DDBJ whole genome shotgun (WGS) entry which is preliminary data.</text>
</comment>
<dbReference type="RefSeq" id="WP_151182704.1">
    <property type="nucleotide sequence ID" value="NZ_VZUQ01000053.1"/>
</dbReference>